<dbReference type="PANTHER" id="PTHR37419">
    <property type="entry name" value="SERINE/THREONINE-PROTEIN KINASE TOXIN HIPA"/>
    <property type="match status" value="1"/>
</dbReference>
<evidence type="ECO:0000256" key="3">
    <source>
        <dbReference type="ARBA" id="ARBA00022777"/>
    </source>
</evidence>
<gene>
    <name evidence="6" type="ORF">FGL86_00555</name>
</gene>
<dbReference type="Gene3D" id="1.10.1070.20">
    <property type="match status" value="1"/>
</dbReference>
<dbReference type="GO" id="GO:0004674">
    <property type="term" value="F:protein serine/threonine kinase activity"/>
    <property type="evidence" value="ECO:0007669"/>
    <property type="project" value="TreeGrafter"/>
</dbReference>
<dbReference type="AlphaFoldDB" id="A0A5B8SLT1"/>
<sequence length="440" mass="50335">MDRLSVLLLTLHDHLVGHLVGYRSGRNILLFAEEFAHDPTRPTLSLITHPRFPKSPELLRRDWLRHQRLHPLLSNLLPEGALRELLAQGLKTHIDHEFELLAWLGRDLPGALIATPMAPDEVPETLLRRLAFADPAGIERIEPIDLASRFSLAGIQMKFSMKEKDGRYNLAQGGADSAQTELGDWIIKTPSTRHAQVPLNEYSAMTLAALAGIDIPEIRLIKLDQLENLPPINLPQETQAFAIRRFDRRQTKGQIERIHMEDFAQVLVKYPKEKYGAANYEQIGRILYQYSGDGIADVQQLARRLLVNILLANGDAHLKNWSLLYDDRVTPRLSSAYDILTTRVYIDGERNAALNLAGNKDWYLASMNSFRRWADKSAIPWRLIKPHLDDTLDRARTLWPEALQQQPMLERHKDALRIHWQQLHADFRIRTGATGPIKRP</sequence>
<evidence type="ECO:0000313" key="7">
    <source>
        <dbReference type="Proteomes" id="UP000321272"/>
    </source>
</evidence>
<keyword evidence="7" id="KW-1185">Reference proteome</keyword>
<organism evidence="6 7">
    <name type="scientific">Pistricoccus aurantiacus</name>
    <dbReference type="NCBI Taxonomy" id="1883414"/>
    <lineage>
        <taxon>Bacteria</taxon>
        <taxon>Pseudomonadati</taxon>
        <taxon>Pseudomonadota</taxon>
        <taxon>Gammaproteobacteria</taxon>
        <taxon>Oceanospirillales</taxon>
        <taxon>Halomonadaceae</taxon>
        <taxon>Pistricoccus</taxon>
    </lineage>
</organism>
<reference evidence="6 7" key="1">
    <citation type="submission" date="2019-06" db="EMBL/GenBank/DDBJ databases">
        <title>Genome analyses of bacteria isolated from kimchi.</title>
        <authorList>
            <person name="Lee S."/>
            <person name="Ahn S."/>
            <person name="Roh S."/>
        </authorList>
    </citation>
    <scope>NUCLEOTIDE SEQUENCE [LARGE SCALE GENOMIC DNA]</scope>
    <source>
        <strain evidence="6 7">CBA4606</strain>
    </source>
</reference>
<feature type="domain" description="HipA-like C-terminal" evidence="4">
    <location>
        <begin position="150"/>
        <end position="399"/>
    </location>
</feature>
<evidence type="ECO:0000256" key="2">
    <source>
        <dbReference type="ARBA" id="ARBA00022679"/>
    </source>
</evidence>
<dbReference type="InterPro" id="IPR052028">
    <property type="entry name" value="HipA_Ser/Thr_kinase"/>
</dbReference>
<dbReference type="GO" id="GO:0005829">
    <property type="term" value="C:cytosol"/>
    <property type="evidence" value="ECO:0007669"/>
    <property type="project" value="TreeGrafter"/>
</dbReference>
<dbReference type="RefSeq" id="WP_147182774.1">
    <property type="nucleotide sequence ID" value="NZ_CP042382.1"/>
</dbReference>
<feature type="domain" description="HipA N-terminal subdomain 1" evidence="5">
    <location>
        <begin position="10"/>
        <end position="113"/>
    </location>
</feature>
<dbReference type="PANTHER" id="PTHR37419:SF1">
    <property type="entry name" value="SERINE_THREONINE-PROTEIN KINASE TOXIN HIPA"/>
    <property type="match status" value="1"/>
</dbReference>
<dbReference type="InterPro" id="IPR012893">
    <property type="entry name" value="HipA-like_C"/>
</dbReference>
<keyword evidence="2" id="KW-0808">Transferase</keyword>
<comment type="similarity">
    <text evidence="1">Belongs to the HipA Ser/Thr kinase family.</text>
</comment>
<dbReference type="NCBIfam" id="TIGR03071">
    <property type="entry name" value="couple_hipA"/>
    <property type="match status" value="1"/>
</dbReference>
<dbReference type="EMBL" id="CP042382">
    <property type="protein sequence ID" value="QEA37706.1"/>
    <property type="molecule type" value="Genomic_DNA"/>
</dbReference>
<evidence type="ECO:0000256" key="1">
    <source>
        <dbReference type="ARBA" id="ARBA00010164"/>
    </source>
</evidence>
<keyword evidence="3" id="KW-0418">Kinase</keyword>
<dbReference type="Pfam" id="PF07804">
    <property type="entry name" value="HipA_C"/>
    <property type="match status" value="1"/>
</dbReference>
<evidence type="ECO:0000259" key="4">
    <source>
        <dbReference type="Pfam" id="PF07804"/>
    </source>
</evidence>
<dbReference type="Pfam" id="PF13657">
    <property type="entry name" value="Couple_hipA"/>
    <property type="match status" value="1"/>
</dbReference>
<name>A0A5B8SLT1_9GAMM</name>
<evidence type="ECO:0000313" key="6">
    <source>
        <dbReference type="EMBL" id="QEA37706.1"/>
    </source>
</evidence>
<evidence type="ECO:0000259" key="5">
    <source>
        <dbReference type="Pfam" id="PF13657"/>
    </source>
</evidence>
<protein>
    <submittedName>
        <fullName evidence="6">Type II toxin-antitoxin system HipA family toxin</fullName>
    </submittedName>
</protein>
<proteinExistence type="inferred from homology"/>
<dbReference type="InterPro" id="IPR017508">
    <property type="entry name" value="HipA_N1"/>
</dbReference>
<dbReference type="KEGG" id="paur:FGL86_00555"/>
<accession>A0A5B8SLT1</accession>
<dbReference type="Proteomes" id="UP000321272">
    <property type="component" value="Chromosome"/>
</dbReference>
<dbReference type="OrthoDB" id="9805913at2"/>